<organism evidence="1 2">
    <name type="scientific">Prevotella corporis</name>
    <dbReference type="NCBI Taxonomy" id="28128"/>
    <lineage>
        <taxon>Bacteria</taxon>
        <taxon>Pseudomonadati</taxon>
        <taxon>Bacteroidota</taxon>
        <taxon>Bacteroidia</taxon>
        <taxon>Bacteroidales</taxon>
        <taxon>Prevotellaceae</taxon>
        <taxon>Prevotella</taxon>
    </lineage>
</organism>
<comment type="caution">
    <text evidence="1">The sequence shown here is derived from an EMBL/GenBank/DDBJ whole genome shotgun (WGS) entry which is preliminary data.</text>
</comment>
<proteinExistence type="predicted"/>
<dbReference type="EMBL" id="LRQG01000263">
    <property type="protein sequence ID" value="KXA31951.1"/>
    <property type="molecule type" value="Genomic_DNA"/>
</dbReference>
<gene>
    <name evidence="1" type="ORF">HMPREF3226_02802</name>
</gene>
<dbReference type="PATRIC" id="fig|28128.5.peg.2887"/>
<name>A0A133PSV6_9BACT</name>
<dbReference type="AlphaFoldDB" id="A0A133PSV6"/>
<reference evidence="2" key="1">
    <citation type="submission" date="2016-01" db="EMBL/GenBank/DDBJ databases">
        <authorList>
            <person name="Mitreva M."/>
            <person name="Pepin K.H."/>
            <person name="Mihindukulasuriya K.A."/>
            <person name="Fulton R."/>
            <person name="Fronick C."/>
            <person name="O'Laughlin M."/>
            <person name="Miner T."/>
            <person name="Herter B."/>
            <person name="Rosa B.A."/>
            <person name="Cordes M."/>
            <person name="Tomlinson C."/>
            <person name="Wollam A."/>
            <person name="Palsikar V.B."/>
            <person name="Mardis E.R."/>
            <person name="Wilson R.K."/>
        </authorList>
    </citation>
    <scope>NUCLEOTIDE SEQUENCE [LARGE SCALE GENOMIC DNA]</scope>
    <source>
        <strain evidence="2">MJR7716</strain>
    </source>
</reference>
<dbReference type="STRING" id="28128.HMPREF3226_02802"/>
<accession>A0A133PSV6</accession>
<evidence type="ECO:0000313" key="1">
    <source>
        <dbReference type="EMBL" id="KXA31951.1"/>
    </source>
</evidence>
<protein>
    <submittedName>
        <fullName evidence="1">Uncharacterized protein</fullName>
    </submittedName>
</protein>
<keyword evidence="2" id="KW-1185">Reference proteome</keyword>
<evidence type="ECO:0000313" key="2">
    <source>
        <dbReference type="Proteomes" id="UP000070533"/>
    </source>
</evidence>
<sequence length="45" mass="5099">MADGIAYKMKIMRGSGIVFCMEIMIGNRKIYVSLQPITDVLDFDN</sequence>
<dbReference type="Proteomes" id="UP000070533">
    <property type="component" value="Unassembled WGS sequence"/>
</dbReference>